<name>A0AAN8Y7N0_SOLBU</name>
<dbReference type="Proteomes" id="UP001371456">
    <property type="component" value="Unassembled WGS sequence"/>
</dbReference>
<gene>
    <name evidence="1" type="ORF">RDI58_021972</name>
</gene>
<evidence type="ECO:0000313" key="2">
    <source>
        <dbReference type="Proteomes" id="UP001371456"/>
    </source>
</evidence>
<dbReference type="EMBL" id="JBANQN010000009">
    <property type="protein sequence ID" value="KAK6779788.1"/>
    <property type="molecule type" value="Genomic_DNA"/>
</dbReference>
<accession>A0AAN8Y7N0</accession>
<dbReference type="AlphaFoldDB" id="A0AAN8Y7N0"/>
<dbReference type="InterPro" id="IPR036397">
    <property type="entry name" value="RNaseH_sf"/>
</dbReference>
<comment type="caution">
    <text evidence="1">The sequence shown here is derived from an EMBL/GenBank/DDBJ whole genome shotgun (WGS) entry which is preliminary data.</text>
</comment>
<dbReference type="SUPFAM" id="SSF53098">
    <property type="entry name" value="Ribonuclease H-like"/>
    <property type="match status" value="1"/>
</dbReference>
<evidence type="ECO:0000313" key="1">
    <source>
        <dbReference type="EMBL" id="KAK6779788.1"/>
    </source>
</evidence>
<dbReference type="Gene3D" id="3.30.420.10">
    <property type="entry name" value="Ribonuclease H-like superfamily/Ribonuclease H"/>
    <property type="match status" value="1"/>
</dbReference>
<proteinExistence type="predicted"/>
<sequence>MSIRWVPPPRNNVKVNTDGACRRNPRQSAYGFCIRDEFGVVQFDTFLSLPMKGRCILNMDKAQVPSLRIQTRSINNETT</sequence>
<keyword evidence="2" id="KW-1185">Reference proteome</keyword>
<dbReference type="GO" id="GO:0003676">
    <property type="term" value="F:nucleic acid binding"/>
    <property type="evidence" value="ECO:0007669"/>
    <property type="project" value="InterPro"/>
</dbReference>
<organism evidence="1 2">
    <name type="scientific">Solanum bulbocastanum</name>
    <name type="common">Wild potato</name>
    <dbReference type="NCBI Taxonomy" id="147425"/>
    <lineage>
        <taxon>Eukaryota</taxon>
        <taxon>Viridiplantae</taxon>
        <taxon>Streptophyta</taxon>
        <taxon>Embryophyta</taxon>
        <taxon>Tracheophyta</taxon>
        <taxon>Spermatophyta</taxon>
        <taxon>Magnoliopsida</taxon>
        <taxon>eudicotyledons</taxon>
        <taxon>Gunneridae</taxon>
        <taxon>Pentapetalae</taxon>
        <taxon>asterids</taxon>
        <taxon>lamiids</taxon>
        <taxon>Solanales</taxon>
        <taxon>Solanaceae</taxon>
        <taxon>Solanoideae</taxon>
        <taxon>Solaneae</taxon>
        <taxon>Solanum</taxon>
    </lineage>
</organism>
<evidence type="ECO:0008006" key="3">
    <source>
        <dbReference type="Google" id="ProtNLM"/>
    </source>
</evidence>
<reference evidence="1 2" key="1">
    <citation type="submission" date="2024-02" db="EMBL/GenBank/DDBJ databases">
        <title>de novo genome assembly of Solanum bulbocastanum strain 11H21.</title>
        <authorList>
            <person name="Hosaka A.J."/>
        </authorList>
    </citation>
    <scope>NUCLEOTIDE SEQUENCE [LARGE SCALE GENOMIC DNA]</scope>
    <source>
        <tissue evidence="1">Young leaves</tissue>
    </source>
</reference>
<protein>
    <recommendedName>
        <fullName evidence="3">RNase H type-1 domain-containing protein</fullName>
    </recommendedName>
</protein>
<dbReference type="InterPro" id="IPR012337">
    <property type="entry name" value="RNaseH-like_sf"/>
</dbReference>